<reference evidence="1 2" key="1">
    <citation type="journal article" date="2015" name="Int. J. Syst. Evol. Microbiol.">
        <title>Youhaiella tibetensis gen. nov., sp. nov., isolated from subsurface sediment.</title>
        <authorList>
            <person name="Wang Y.X."/>
            <person name="Huang F.Q."/>
            <person name="Nogi Y."/>
            <person name="Pang S.J."/>
            <person name="Wang P.K."/>
            <person name="Lv J."/>
        </authorList>
    </citation>
    <scope>NUCLEOTIDE SEQUENCE [LARGE SCALE GENOMIC DNA]</scope>
    <source>
        <strain evidence="2">fig4</strain>
    </source>
</reference>
<keyword evidence="2" id="KW-1185">Reference proteome</keyword>
<dbReference type="Proteomes" id="UP000321062">
    <property type="component" value="Chromosome"/>
</dbReference>
<dbReference type="KEGG" id="yti:FNA67_13880"/>
<dbReference type="OrthoDB" id="9814981at2"/>
<gene>
    <name evidence="1" type="ORF">FNA67_13880</name>
</gene>
<dbReference type="InterPro" id="IPR046606">
    <property type="entry name" value="DUF6665"/>
</dbReference>
<dbReference type="AlphaFoldDB" id="A0A5B9DP92"/>
<proteinExistence type="predicted"/>
<protein>
    <submittedName>
        <fullName evidence="1">Uncharacterized protein</fullName>
    </submittedName>
</protein>
<name>A0A5B9DP92_9HYPH</name>
<dbReference type="RefSeq" id="WP_147656391.1">
    <property type="nucleotide sequence ID" value="NZ_BMFM01000001.1"/>
</dbReference>
<dbReference type="Pfam" id="PF20370">
    <property type="entry name" value="DUF6665"/>
    <property type="match status" value="1"/>
</dbReference>
<evidence type="ECO:0000313" key="1">
    <source>
        <dbReference type="EMBL" id="QEE21200.1"/>
    </source>
</evidence>
<dbReference type="EMBL" id="CP041690">
    <property type="protein sequence ID" value="QEE21200.1"/>
    <property type="molecule type" value="Genomic_DNA"/>
</dbReference>
<accession>A0A5B9DP92</accession>
<organism evidence="1 2">
    <name type="scientific">Paradevosia tibetensis</name>
    <dbReference type="NCBI Taxonomy" id="1447062"/>
    <lineage>
        <taxon>Bacteria</taxon>
        <taxon>Pseudomonadati</taxon>
        <taxon>Pseudomonadota</taxon>
        <taxon>Alphaproteobacteria</taxon>
        <taxon>Hyphomicrobiales</taxon>
        <taxon>Devosiaceae</taxon>
        <taxon>Paradevosia</taxon>
    </lineage>
</organism>
<evidence type="ECO:0000313" key="2">
    <source>
        <dbReference type="Proteomes" id="UP000321062"/>
    </source>
</evidence>
<sequence>MSLRDSLDLIRAVRPEAGTAALQNEIMAERASSLGIAEQRVAEAIDALEAAPEASRPETLATARKAVWEYFVQRELCGFRRHQDVIQDLRIPPQVLLGLGAMQPMRKPR</sequence>